<reference evidence="1" key="1">
    <citation type="submission" date="2023-03" db="EMBL/GenBank/DDBJ databases">
        <title>Massive genome expansion in bonnet fungi (Mycena s.s.) driven by repeated elements and novel gene families across ecological guilds.</title>
        <authorList>
            <consortium name="Lawrence Berkeley National Laboratory"/>
            <person name="Harder C.B."/>
            <person name="Miyauchi S."/>
            <person name="Viragh M."/>
            <person name="Kuo A."/>
            <person name="Thoen E."/>
            <person name="Andreopoulos B."/>
            <person name="Lu D."/>
            <person name="Skrede I."/>
            <person name="Drula E."/>
            <person name="Henrissat B."/>
            <person name="Morin E."/>
            <person name="Kohler A."/>
            <person name="Barry K."/>
            <person name="LaButti K."/>
            <person name="Morin E."/>
            <person name="Salamov A."/>
            <person name="Lipzen A."/>
            <person name="Mereny Z."/>
            <person name="Hegedus B."/>
            <person name="Baldrian P."/>
            <person name="Stursova M."/>
            <person name="Weitz H."/>
            <person name="Taylor A."/>
            <person name="Grigoriev I.V."/>
            <person name="Nagy L.G."/>
            <person name="Martin F."/>
            <person name="Kauserud H."/>
        </authorList>
    </citation>
    <scope>NUCLEOTIDE SEQUENCE</scope>
    <source>
        <strain evidence="1">CBHHK188m</strain>
    </source>
</reference>
<protein>
    <submittedName>
        <fullName evidence="1">Uncharacterized protein</fullName>
    </submittedName>
</protein>
<keyword evidence="2" id="KW-1185">Reference proteome</keyword>
<name>A0AAD7MMT2_9AGAR</name>
<sequence>MPLDSANLTCNVASDIPLDQLKVSAEQRAALEDILKRKDRVYSWRHTNNGEEQWRVASPNEDVRTMGGASQIGKVNIAALHWDQQHTIFRRVDTEYIPIQWLFGTERWLGGIKIYTNSRGFQCKGQPARAAPKMSSIWDWAVVDCHRRRLFLQWAFQMYTKCRTVEKKDNVHFVPLPGQPSRLKMMRATCFRPKRVAW</sequence>
<accession>A0AAD7MMT2</accession>
<gene>
    <name evidence="1" type="ORF">DFH07DRAFT_783226</name>
</gene>
<evidence type="ECO:0000313" key="2">
    <source>
        <dbReference type="Proteomes" id="UP001215280"/>
    </source>
</evidence>
<proteinExistence type="predicted"/>
<organism evidence="1 2">
    <name type="scientific">Mycena maculata</name>
    <dbReference type="NCBI Taxonomy" id="230809"/>
    <lineage>
        <taxon>Eukaryota</taxon>
        <taxon>Fungi</taxon>
        <taxon>Dikarya</taxon>
        <taxon>Basidiomycota</taxon>
        <taxon>Agaricomycotina</taxon>
        <taxon>Agaricomycetes</taxon>
        <taxon>Agaricomycetidae</taxon>
        <taxon>Agaricales</taxon>
        <taxon>Marasmiineae</taxon>
        <taxon>Mycenaceae</taxon>
        <taxon>Mycena</taxon>
    </lineage>
</organism>
<dbReference type="EMBL" id="JARJLG010000236">
    <property type="protein sequence ID" value="KAJ7724598.1"/>
    <property type="molecule type" value="Genomic_DNA"/>
</dbReference>
<evidence type="ECO:0000313" key="1">
    <source>
        <dbReference type="EMBL" id="KAJ7724598.1"/>
    </source>
</evidence>
<dbReference type="Proteomes" id="UP001215280">
    <property type="component" value="Unassembled WGS sequence"/>
</dbReference>
<comment type="caution">
    <text evidence="1">The sequence shown here is derived from an EMBL/GenBank/DDBJ whole genome shotgun (WGS) entry which is preliminary data.</text>
</comment>
<dbReference type="AlphaFoldDB" id="A0AAD7MMT2"/>